<dbReference type="InterPro" id="IPR035985">
    <property type="entry name" value="Ubiquitin-activating_enz"/>
</dbReference>
<dbReference type="PANTHER" id="PTHR43267">
    <property type="entry name" value="TRNA THREONYLCARBAMOYLADENOSINE DEHYDRATASE"/>
    <property type="match status" value="1"/>
</dbReference>
<dbReference type="InterPro" id="IPR045886">
    <property type="entry name" value="ThiF/MoeB/HesA"/>
</dbReference>
<name>I4D6L1_DESAJ</name>
<dbReference type="SUPFAM" id="SSF69572">
    <property type="entry name" value="Activating enzymes of the ubiquitin-like proteins"/>
    <property type="match status" value="1"/>
</dbReference>
<dbReference type="GO" id="GO:0008641">
    <property type="term" value="F:ubiquitin-like modifier activating enzyme activity"/>
    <property type="evidence" value="ECO:0007669"/>
    <property type="project" value="InterPro"/>
</dbReference>
<dbReference type="EMBL" id="CP003639">
    <property type="protein sequence ID" value="AFM41435.1"/>
    <property type="molecule type" value="Genomic_DNA"/>
</dbReference>
<dbReference type="GO" id="GO:0061504">
    <property type="term" value="P:cyclic threonylcarbamoyladenosine biosynthetic process"/>
    <property type="evidence" value="ECO:0007669"/>
    <property type="project" value="TreeGrafter"/>
</dbReference>
<evidence type="ECO:0000259" key="1">
    <source>
        <dbReference type="Pfam" id="PF00899"/>
    </source>
</evidence>
<dbReference type="InterPro" id="IPR000594">
    <property type="entry name" value="ThiF_NAD_FAD-bd"/>
</dbReference>
<evidence type="ECO:0000313" key="3">
    <source>
        <dbReference type="Proteomes" id="UP000002892"/>
    </source>
</evidence>
<keyword evidence="3" id="KW-1185">Reference proteome</keyword>
<dbReference type="Proteomes" id="UP000002892">
    <property type="component" value="Chromosome"/>
</dbReference>
<dbReference type="Gene3D" id="3.40.50.720">
    <property type="entry name" value="NAD(P)-binding Rossmann-like Domain"/>
    <property type="match status" value="1"/>
</dbReference>
<sequence>MNPLIESLNKTFSEERLSRLTSVKIGIGGAGGLGSNAAMHLVRSGCQNLTIIDFDRIEPSNLNRQFYFADQVGQFKVEALADNLKRINPDLQLNIGIEKITKKNVESLFADCDVWIEAFDSAETKKLFVEAAFKQGKYIVSASGLAGWGNSDALATHQINTKFVMIGDLESEVSKHKPPMSPRVGIAAAKEADTVLTWILGREA</sequence>
<feature type="domain" description="THIF-type NAD/FAD binding fold" evidence="1">
    <location>
        <begin position="10"/>
        <end position="155"/>
    </location>
</feature>
<evidence type="ECO:0000313" key="2">
    <source>
        <dbReference type="EMBL" id="AFM41435.1"/>
    </source>
</evidence>
<dbReference type="AlphaFoldDB" id="I4D6L1"/>
<dbReference type="NCBIfam" id="NF006395">
    <property type="entry name" value="PRK08644.1"/>
    <property type="match status" value="1"/>
</dbReference>
<dbReference type="OrthoDB" id="9804286at2"/>
<dbReference type="KEGG" id="dai:Desaci_2489"/>
<proteinExistence type="predicted"/>
<dbReference type="PANTHER" id="PTHR43267:SF3">
    <property type="entry name" value="THIF PROTEIN"/>
    <property type="match status" value="1"/>
</dbReference>
<dbReference type="STRING" id="646529.Desaci_2489"/>
<dbReference type="NCBIfam" id="TIGR02354">
    <property type="entry name" value="thiF_fam2"/>
    <property type="match status" value="1"/>
</dbReference>
<protein>
    <submittedName>
        <fullName evidence="2">Thiamine biosynthesis protein ThiF, family 2</fullName>
    </submittedName>
</protein>
<dbReference type="eggNOG" id="COG0476">
    <property type="taxonomic scope" value="Bacteria"/>
</dbReference>
<accession>I4D6L1</accession>
<dbReference type="HOGENOM" id="CLU_013325_10_4_9"/>
<dbReference type="Pfam" id="PF00899">
    <property type="entry name" value="ThiF"/>
    <property type="match status" value="1"/>
</dbReference>
<reference evidence="2 3" key="1">
    <citation type="journal article" date="2012" name="J. Bacteriol.">
        <title>Complete genome sequences of Desulfosporosinus orientis DSM765T, Desulfosporosinus youngiae DSM17734T, Desulfosporosinus meridiei DSM13257T, and Desulfosporosinus acidiphilus DSM22704T.</title>
        <authorList>
            <person name="Pester M."/>
            <person name="Brambilla E."/>
            <person name="Alazard D."/>
            <person name="Rattei T."/>
            <person name="Weinmaier T."/>
            <person name="Han J."/>
            <person name="Lucas S."/>
            <person name="Lapidus A."/>
            <person name="Cheng J.F."/>
            <person name="Goodwin L."/>
            <person name="Pitluck S."/>
            <person name="Peters L."/>
            <person name="Ovchinnikova G."/>
            <person name="Teshima H."/>
            <person name="Detter J.C."/>
            <person name="Han C.S."/>
            <person name="Tapia R."/>
            <person name="Land M.L."/>
            <person name="Hauser L."/>
            <person name="Kyrpides N.C."/>
            <person name="Ivanova N.N."/>
            <person name="Pagani I."/>
            <person name="Huntmann M."/>
            <person name="Wei C.L."/>
            <person name="Davenport K.W."/>
            <person name="Daligault H."/>
            <person name="Chain P.S."/>
            <person name="Chen A."/>
            <person name="Mavromatis K."/>
            <person name="Markowitz V."/>
            <person name="Szeto E."/>
            <person name="Mikhailova N."/>
            <person name="Pati A."/>
            <person name="Wagner M."/>
            <person name="Woyke T."/>
            <person name="Ollivier B."/>
            <person name="Klenk H.P."/>
            <person name="Spring S."/>
            <person name="Loy A."/>
        </authorList>
    </citation>
    <scope>NUCLEOTIDE SEQUENCE [LARGE SCALE GENOMIC DNA]</scope>
    <source>
        <strain evidence="3">DSM 22704 / JCM 16185 / SJ4</strain>
    </source>
</reference>
<dbReference type="InterPro" id="IPR012729">
    <property type="entry name" value="ThiF_fam2"/>
</dbReference>
<gene>
    <name evidence="2" type="ordered locus">Desaci_2489</name>
</gene>
<organism evidence="2 3">
    <name type="scientific">Desulfosporosinus acidiphilus (strain DSM 22704 / JCM 16185 / SJ4)</name>
    <dbReference type="NCBI Taxonomy" id="646529"/>
    <lineage>
        <taxon>Bacteria</taxon>
        <taxon>Bacillati</taxon>
        <taxon>Bacillota</taxon>
        <taxon>Clostridia</taxon>
        <taxon>Eubacteriales</taxon>
        <taxon>Desulfitobacteriaceae</taxon>
        <taxon>Desulfosporosinus</taxon>
    </lineage>
</organism>
<dbReference type="GO" id="GO:0061503">
    <property type="term" value="F:tRNA threonylcarbamoyladenosine dehydratase"/>
    <property type="evidence" value="ECO:0007669"/>
    <property type="project" value="TreeGrafter"/>
</dbReference>
<dbReference type="RefSeq" id="WP_014827433.1">
    <property type="nucleotide sequence ID" value="NC_018068.1"/>
</dbReference>